<dbReference type="PANTHER" id="PTHR34194:SF30">
    <property type="entry name" value="POLYPROTEIN"/>
    <property type="match status" value="1"/>
</dbReference>
<evidence type="ECO:0000256" key="1">
    <source>
        <dbReference type="SAM" id="MobiDB-lite"/>
    </source>
</evidence>
<proteinExistence type="predicted"/>
<dbReference type="PANTHER" id="PTHR34194">
    <property type="entry name" value="F14J8.16 PROTEIN"/>
    <property type="match status" value="1"/>
</dbReference>
<evidence type="ECO:0000313" key="2">
    <source>
        <dbReference type="EMBL" id="OEL13758.1"/>
    </source>
</evidence>
<accession>A0A1E5ULP5</accession>
<feature type="region of interest" description="Disordered" evidence="1">
    <location>
        <begin position="575"/>
        <end position="598"/>
    </location>
</feature>
<feature type="region of interest" description="Disordered" evidence="1">
    <location>
        <begin position="384"/>
        <end position="458"/>
    </location>
</feature>
<organism evidence="2 3">
    <name type="scientific">Dichanthelium oligosanthes</name>
    <dbReference type="NCBI Taxonomy" id="888268"/>
    <lineage>
        <taxon>Eukaryota</taxon>
        <taxon>Viridiplantae</taxon>
        <taxon>Streptophyta</taxon>
        <taxon>Embryophyta</taxon>
        <taxon>Tracheophyta</taxon>
        <taxon>Spermatophyta</taxon>
        <taxon>Magnoliopsida</taxon>
        <taxon>Liliopsida</taxon>
        <taxon>Poales</taxon>
        <taxon>Poaceae</taxon>
        <taxon>PACMAD clade</taxon>
        <taxon>Panicoideae</taxon>
        <taxon>Panicodae</taxon>
        <taxon>Paniceae</taxon>
        <taxon>Dichantheliinae</taxon>
        <taxon>Dichanthelium</taxon>
    </lineage>
</organism>
<sequence>MPALRSPVASGDAPAGDGDPDYLYFLQHIRVDGDSYVLELPANGPSPTSVLKYEAPLGSSSDAECVSDSSPGHLSANHSEEERDSSASLDARPAWHESLDDFDEDYRLFLQHTRLVDGQLILEIGGVVVNYDQPLVAGPQGEKDKQRGTETVVTSPGKEVGVGAGADKGGKVEQELGIVWPTHITRRPDSDFKRRLIKDLKKPVARKEYHRLFNMVTLRTPLMKLRQVRNEAKFYPTDKMGSSYLDHHPDLAEQIMYSGRRDGLALMRGFLFWLQVTITLLMRISSNHGLMVLKLERLLLCWTELAPTGYTLSHGRKPPIMAPPGKPYTASGAGGMSAREADGVDPDYSFFLDHVRMDGDSYALYIPSKDGVSPPLVIRYEQRQPLPGSNVGPSVTGSEGGGQGGPPPLEEEDYLGPREAPHPVPYGAAYPRAGVKRKAPDWSPRAEARSGEPAWYDSQPDIDEDYRFFLRQLDADNEGTVVFKAGNSKIPMGHEPSVDNSDAEEEDDAEEDDEDESIPASGQPWEDGVVTEEEDEKRYLRYLHLLQNAVMFVFHASEAPDPNPFCPLKKVKQEAVSEEEEEEDDEEEVEVVGEGDEEWKEEVNSVDWKEVGTGSDLQIVNIPEFEMEEVEEGEKPLNALIQAITESEPLNREASSTKQHNALIRPSYVSCSILVSANVYSQELQGVVWPPHITERPNSVFRKRLMEILIKPFKQEEYDRYVAMATKRSPVVKERRTRRSVVYYPWRHEMGKSYFDSYPDLAEQFKLQGNNYPNRLALLRGFFFWLQNVGREDQFRPWTDDFKRYRVVSIK</sequence>
<name>A0A1E5ULP5_9POAL</name>
<feature type="compositionally biased region" description="Basic and acidic residues" evidence="1">
    <location>
        <begin position="438"/>
        <end position="450"/>
    </location>
</feature>
<reference evidence="2 3" key="1">
    <citation type="submission" date="2016-09" db="EMBL/GenBank/DDBJ databases">
        <title>The draft genome of Dichanthelium oligosanthes: A C3 panicoid grass species.</title>
        <authorList>
            <person name="Studer A.J."/>
            <person name="Schnable J.C."/>
            <person name="Brutnell T.P."/>
        </authorList>
    </citation>
    <scope>NUCLEOTIDE SEQUENCE [LARGE SCALE GENOMIC DNA]</scope>
    <source>
        <strain evidence="3">cv. Kellogg 1175</strain>
        <tissue evidence="2">Leaf</tissue>
    </source>
</reference>
<dbReference type="AlphaFoldDB" id="A0A1E5ULP5"/>
<protein>
    <submittedName>
        <fullName evidence="2">Uncharacterized protein</fullName>
    </submittedName>
</protein>
<dbReference type="EMBL" id="LWDX02072361">
    <property type="protein sequence ID" value="OEL13758.1"/>
    <property type="molecule type" value="Genomic_DNA"/>
</dbReference>
<dbReference type="STRING" id="888268.A0A1E5ULP5"/>
<evidence type="ECO:0000313" key="3">
    <source>
        <dbReference type="Proteomes" id="UP000095767"/>
    </source>
</evidence>
<feature type="compositionally biased region" description="Acidic residues" evidence="1">
    <location>
        <begin position="576"/>
        <end position="598"/>
    </location>
</feature>
<dbReference type="Proteomes" id="UP000095767">
    <property type="component" value="Unassembled WGS sequence"/>
</dbReference>
<feature type="region of interest" description="Disordered" evidence="1">
    <location>
        <begin position="60"/>
        <end position="91"/>
    </location>
</feature>
<feature type="compositionally biased region" description="Acidic residues" evidence="1">
    <location>
        <begin position="501"/>
        <end position="517"/>
    </location>
</feature>
<dbReference type="OrthoDB" id="298344at2759"/>
<feature type="region of interest" description="Disordered" evidence="1">
    <location>
        <begin position="486"/>
        <end position="532"/>
    </location>
</feature>
<keyword evidence="3" id="KW-1185">Reference proteome</keyword>
<gene>
    <name evidence="2" type="ORF">BAE44_0025225</name>
</gene>
<comment type="caution">
    <text evidence="2">The sequence shown here is derived from an EMBL/GenBank/DDBJ whole genome shotgun (WGS) entry which is preliminary data.</text>
</comment>
<feature type="compositionally biased region" description="Low complexity" evidence="1">
    <location>
        <begin position="60"/>
        <end position="70"/>
    </location>
</feature>